<feature type="domain" description="UvrD-like helicase C-terminal" evidence="4">
    <location>
        <begin position="631"/>
        <end position="679"/>
    </location>
</feature>
<dbReference type="InterPro" id="IPR050534">
    <property type="entry name" value="Coronavir_polyprotein_1ab"/>
</dbReference>
<dbReference type="EMBL" id="UHJL01000002">
    <property type="protein sequence ID" value="SUQ24381.1"/>
    <property type="molecule type" value="Genomic_DNA"/>
</dbReference>
<organism evidence="5 6">
    <name type="scientific">Fibrobacter succinogenes</name>
    <name type="common">Bacteroides succinogenes</name>
    <dbReference type="NCBI Taxonomy" id="833"/>
    <lineage>
        <taxon>Bacteria</taxon>
        <taxon>Pseudomonadati</taxon>
        <taxon>Fibrobacterota</taxon>
        <taxon>Fibrobacteria</taxon>
        <taxon>Fibrobacterales</taxon>
        <taxon>Fibrobacteraceae</taxon>
        <taxon>Fibrobacter</taxon>
    </lineage>
</organism>
<dbReference type="Pfam" id="PF13538">
    <property type="entry name" value="UvrD_C_2"/>
    <property type="match status" value="1"/>
</dbReference>
<dbReference type="CDD" id="cd18809">
    <property type="entry name" value="SF1_C_RecD"/>
    <property type="match status" value="1"/>
</dbReference>
<dbReference type="CDD" id="cd17933">
    <property type="entry name" value="DEXSc_RecD-like"/>
    <property type="match status" value="1"/>
</dbReference>
<dbReference type="GO" id="GO:0006310">
    <property type="term" value="P:DNA recombination"/>
    <property type="evidence" value="ECO:0007669"/>
    <property type="project" value="TreeGrafter"/>
</dbReference>
<keyword evidence="5" id="KW-0347">Helicase</keyword>
<evidence type="ECO:0000259" key="4">
    <source>
        <dbReference type="Pfam" id="PF13538"/>
    </source>
</evidence>
<dbReference type="SUPFAM" id="SSF52540">
    <property type="entry name" value="P-loop containing nucleoside triphosphate hydrolases"/>
    <property type="match status" value="1"/>
</dbReference>
<dbReference type="Pfam" id="PF13245">
    <property type="entry name" value="AAA_19"/>
    <property type="match status" value="1"/>
</dbReference>
<dbReference type="PANTHER" id="PTHR43788:SF6">
    <property type="entry name" value="DNA HELICASE B"/>
    <property type="match status" value="1"/>
</dbReference>
<evidence type="ECO:0000313" key="6">
    <source>
        <dbReference type="Proteomes" id="UP000255423"/>
    </source>
</evidence>
<dbReference type="Proteomes" id="UP000255423">
    <property type="component" value="Unassembled WGS sequence"/>
</dbReference>
<dbReference type="GO" id="GO:0005524">
    <property type="term" value="F:ATP binding"/>
    <property type="evidence" value="ECO:0007669"/>
    <property type="project" value="UniProtKB-KW"/>
</dbReference>
<evidence type="ECO:0000256" key="2">
    <source>
        <dbReference type="ARBA" id="ARBA00022840"/>
    </source>
</evidence>
<dbReference type="InterPro" id="IPR027785">
    <property type="entry name" value="UvrD-like_helicase_C"/>
</dbReference>
<name>A0A380S7B8_FIBSU</name>
<dbReference type="Gene3D" id="2.30.30.940">
    <property type="match status" value="1"/>
</dbReference>
<feature type="region of interest" description="Disordered" evidence="3">
    <location>
        <begin position="487"/>
        <end position="506"/>
    </location>
</feature>
<dbReference type="GO" id="GO:0009338">
    <property type="term" value="C:exodeoxyribonuclease V complex"/>
    <property type="evidence" value="ECO:0007669"/>
    <property type="project" value="TreeGrafter"/>
</dbReference>
<proteinExistence type="predicted"/>
<reference evidence="5 6" key="1">
    <citation type="submission" date="2017-08" db="EMBL/GenBank/DDBJ databases">
        <authorList>
            <person name="de Groot N.N."/>
        </authorList>
    </citation>
    <scope>NUCLEOTIDE SEQUENCE [LARGE SCALE GENOMIC DNA]</scope>
    <source>
        <strain evidence="5 6">HM2</strain>
    </source>
</reference>
<keyword evidence="2" id="KW-0067">ATP-binding</keyword>
<dbReference type="PANTHER" id="PTHR43788">
    <property type="entry name" value="DNA2/NAM7 HELICASE FAMILY MEMBER"/>
    <property type="match status" value="1"/>
</dbReference>
<evidence type="ECO:0000313" key="5">
    <source>
        <dbReference type="EMBL" id="SUQ24381.1"/>
    </source>
</evidence>
<dbReference type="InterPro" id="IPR027417">
    <property type="entry name" value="P-loop_NTPase"/>
</dbReference>
<keyword evidence="5" id="KW-0378">Hydrolase</keyword>
<protein>
    <submittedName>
        <fullName evidence="5">DNA helicase/exodeoxyribonuclease V, alpha subunit</fullName>
    </submittedName>
</protein>
<evidence type="ECO:0000256" key="1">
    <source>
        <dbReference type="ARBA" id="ARBA00022741"/>
    </source>
</evidence>
<keyword evidence="1" id="KW-0547">Nucleotide-binding</keyword>
<dbReference type="AlphaFoldDB" id="A0A380S7B8"/>
<dbReference type="RefSeq" id="WP_109572889.1">
    <property type="nucleotide sequence ID" value="NZ_UHJL01000002.1"/>
</dbReference>
<evidence type="ECO:0000256" key="3">
    <source>
        <dbReference type="SAM" id="MobiDB-lite"/>
    </source>
</evidence>
<sequence length="701" mass="79153">MDNKILATESIDEFIDALIEMRGLIPLDKHLLHLLFEIKSDIPLHTQKFLTLCMSLLDDGNTRVPLEALQFTDMWTRKWNGLVMLRISTAEEDIDERAFATADDFASIITNGIQDLLTSDFSAIMESRETDTASTEDSLSKPFILAKRESDMHLYFTKHFDAKCVIEKAANILFKNGSKPTDEEIAQCTEKIASICKPFGDKPFLIKKRQAEAIIRGQTENLVVTGGPGTGKTTVVLYILWNLLASHSEMLDWNIYLAAPSGKAADRMRESLIDGLTRIRDEQKTDNERIFRKLNELESSTIHRLLRFSKSKGGFMYNHEEQFPKNSIFVIDEASMIDIEMFAALLEAIPEGARLFILGDPFQLPSVDSGAVLGEILKVQSGKDFSVKLNESNRFDDRSNIGKLATEIKEVAESKDNNKFVPHKFVSGDAFDDLANENSATFKDKVFYRKLETDNNPLTKKEEDKRIESFIAEWSRDFAKLPELAEQINPQRTGTEADDPDHSETARRNQIWQLSLTKRILCAERRGLRGIENINKKVCSKIKSLWRAKKKSQGETVQWDDSGYFPGQLLIITRNQEMFKLYNGDTGIVVFDGNTPCLMLKKAPPQGSERTRDDFVFYPLSVLPEDSIATAFAITIHKSQGSEYKHVTMFLPTKIGHPLLTNQIIYTGITRAKESVTIIAGDETFKAAVTTISERDTGISL</sequence>
<accession>A0A380S7B8</accession>
<dbReference type="GO" id="GO:0017116">
    <property type="term" value="F:single-stranded DNA helicase activity"/>
    <property type="evidence" value="ECO:0007669"/>
    <property type="project" value="TreeGrafter"/>
</dbReference>
<dbReference type="Gene3D" id="3.40.50.300">
    <property type="entry name" value="P-loop containing nucleotide triphosphate hydrolases"/>
    <property type="match status" value="2"/>
</dbReference>
<gene>
    <name evidence="5" type="ORF">SAMN05661053_1781</name>
</gene>